<evidence type="ECO:0000313" key="3">
    <source>
        <dbReference type="Proteomes" id="UP000225277"/>
    </source>
</evidence>
<dbReference type="OrthoDB" id="3942005at2759"/>
<name>A0A2D3UNH0_9PEZI</name>
<feature type="compositionally biased region" description="Basic and acidic residues" evidence="1">
    <location>
        <begin position="121"/>
        <end position="142"/>
    </location>
</feature>
<proteinExistence type="predicted"/>
<evidence type="ECO:0000256" key="1">
    <source>
        <dbReference type="SAM" id="MobiDB-lite"/>
    </source>
</evidence>
<dbReference type="AlphaFoldDB" id="A0A2D3UNH0"/>
<dbReference type="RefSeq" id="XP_023623294.1">
    <property type="nucleotide sequence ID" value="XM_023767526.1"/>
</dbReference>
<gene>
    <name evidence="2" type="ORF">RCC_02244</name>
</gene>
<evidence type="ECO:0000313" key="2">
    <source>
        <dbReference type="EMBL" id="CZT16401.1"/>
    </source>
</evidence>
<feature type="region of interest" description="Disordered" evidence="1">
    <location>
        <begin position="114"/>
        <end position="142"/>
    </location>
</feature>
<reference evidence="2 3" key="1">
    <citation type="submission" date="2016-03" db="EMBL/GenBank/DDBJ databases">
        <authorList>
            <person name="Ploux O."/>
        </authorList>
    </citation>
    <scope>NUCLEOTIDE SEQUENCE [LARGE SCALE GENOMIC DNA]</scope>
    <source>
        <strain evidence="2 3">URUG2</strain>
    </source>
</reference>
<organism evidence="2 3">
    <name type="scientific">Ramularia collo-cygni</name>
    <dbReference type="NCBI Taxonomy" id="112498"/>
    <lineage>
        <taxon>Eukaryota</taxon>
        <taxon>Fungi</taxon>
        <taxon>Dikarya</taxon>
        <taxon>Ascomycota</taxon>
        <taxon>Pezizomycotina</taxon>
        <taxon>Dothideomycetes</taxon>
        <taxon>Dothideomycetidae</taxon>
        <taxon>Mycosphaerellales</taxon>
        <taxon>Mycosphaerellaceae</taxon>
        <taxon>Ramularia</taxon>
    </lineage>
</organism>
<dbReference type="EMBL" id="FJUY01000002">
    <property type="protein sequence ID" value="CZT16401.1"/>
    <property type="molecule type" value="Genomic_DNA"/>
</dbReference>
<protein>
    <submittedName>
        <fullName evidence="2">Uncharacterized protein</fullName>
    </submittedName>
</protein>
<sequence>MAVPTTASSDPFRNQHAMYDQQYATISAMVGSEDDEAPDWPALALRLDEALSDPALPRWHRAEYHIIHAWCTQEPELQLERARESIEGMVQVLQAEGLSQEQIDARLEPLTSMMATTQSALDDKNKEKAAREEKDKAELAEK</sequence>
<keyword evidence="3" id="KW-1185">Reference proteome</keyword>
<dbReference type="Proteomes" id="UP000225277">
    <property type="component" value="Unassembled WGS sequence"/>
</dbReference>
<accession>A0A2D3UNH0</accession>
<dbReference type="GeneID" id="35597465"/>